<dbReference type="Gene3D" id="2.60.40.770">
    <property type="match status" value="1"/>
</dbReference>
<feature type="signal peptide" evidence="1">
    <location>
        <begin position="1"/>
        <end position="21"/>
    </location>
</feature>
<dbReference type="InterPro" id="IPR003172">
    <property type="entry name" value="ML_dom"/>
</dbReference>
<keyword evidence="4" id="KW-1185">Reference proteome</keyword>
<comment type="caution">
    <text evidence="3">The sequence shown here is derived from an EMBL/GenBank/DDBJ whole genome shotgun (WGS) entry which is preliminary data.</text>
</comment>
<proteinExistence type="predicted"/>
<protein>
    <recommendedName>
        <fullName evidence="2">MD-2-related lipid-recognition domain-containing protein</fullName>
    </recommendedName>
</protein>
<organism evidence="3 4">
    <name type="scientific">Opisthorchis felineus</name>
    <dbReference type="NCBI Taxonomy" id="147828"/>
    <lineage>
        <taxon>Eukaryota</taxon>
        <taxon>Metazoa</taxon>
        <taxon>Spiralia</taxon>
        <taxon>Lophotrochozoa</taxon>
        <taxon>Platyhelminthes</taxon>
        <taxon>Trematoda</taxon>
        <taxon>Digenea</taxon>
        <taxon>Opisthorchiida</taxon>
        <taxon>Opisthorchiata</taxon>
        <taxon>Opisthorchiidae</taxon>
        <taxon>Opisthorchis</taxon>
    </lineage>
</organism>
<dbReference type="InterPro" id="IPR014756">
    <property type="entry name" value="Ig_E-set"/>
</dbReference>
<evidence type="ECO:0000313" key="4">
    <source>
        <dbReference type="Proteomes" id="UP000308267"/>
    </source>
</evidence>
<dbReference type="Proteomes" id="UP000308267">
    <property type="component" value="Unassembled WGS sequence"/>
</dbReference>
<evidence type="ECO:0000313" key="3">
    <source>
        <dbReference type="EMBL" id="TGZ71928.1"/>
    </source>
</evidence>
<accession>A0A4S2MCA0</accession>
<dbReference type="OrthoDB" id="4937502at2759"/>
<gene>
    <name evidence="3" type="ORF">CRM22_002377</name>
</gene>
<keyword evidence="1" id="KW-0732">Signal</keyword>
<dbReference type="EMBL" id="SJOL01004195">
    <property type="protein sequence ID" value="TGZ71928.1"/>
    <property type="molecule type" value="Genomic_DNA"/>
</dbReference>
<evidence type="ECO:0000259" key="2">
    <source>
        <dbReference type="Pfam" id="PF02221"/>
    </source>
</evidence>
<reference evidence="3 4" key="1">
    <citation type="journal article" date="2019" name="BMC Genomics">
        <title>New insights from Opisthorchis felineus genome: update on genomics of the epidemiologically important liver flukes.</title>
        <authorList>
            <person name="Ershov N.I."/>
            <person name="Mordvinov V.A."/>
            <person name="Prokhortchouk E.B."/>
            <person name="Pakharukova M.Y."/>
            <person name="Gunbin K.V."/>
            <person name="Ustyantsev K."/>
            <person name="Genaev M.A."/>
            <person name="Blinov A.G."/>
            <person name="Mazur A."/>
            <person name="Boulygina E."/>
            <person name="Tsygankova S."/>
            <person name="Khrameeva E."/>
            <person name="Chekanov N."/>
            <person name="Fan G."/>
            <person name="Xiao A."/>
            <person name="Zhang H."/>
            <person name="Xu X."/>
            <person name="Yang H."/>
            <person name="Solovyev V."/>
            <person name="Lee S.M."/>
            <person name="Liu X."/>
            <person name="Afonnikov D.A."/>
            <person name="Skryabin K.G."/>
        </authorList>
    </citation>
    <scope>NUCLEOTIDE SEQUENCE [LARGE SCALE GENOMIC DNA]</scope>
    <source>
        <strain evidence="3">AK-0245</strain>
        <tissue evidence="3">Whole organism</tissue>
    </source>
</reference>
<name>A0A4S2MCA0_OPIFE</name>
<dbReference type="Pfam" id="PF02221">
    <property type="entry name" value="E1_DerP2_DerF2"/>
    <property type="match status" value="1"/>
</dbReference>
<dbReference type="AlphaFoldDB" id="A0A4S2MCA0"/>
<feature type="domain" description="MD-2-related lipid-recognition" evidence="2">
    <location>
        <begin position="22"/>
        <end position="120"/>
    </location>
</feature>
<feature type="chain" id="PRO_5020695252" description="MD-2-related lipid-recognition domain-containing protein" evidence="1">
    <location>
        <begin position="22"/>
        <end position="154"/>
    </location>
</feature>
<dbReference type="STRING" id="147828.A0A4S2MCA0"/>
<evidence type="ECO:0000256" key="1">
    <source>
        <dbReference type="SAM" id="SignalP"/>
    </source>
</evidence>
<sequence length="154" mass="16416">MNLSSLFVCGVFLNFSDITCAVIFRDCGSSKADVISVTMSPCTTIPCVLIRGREASVAILFTASQSFSVGAGRVQAGSPSGFRTLSVRASDVCDHLTPACPVMAGRSYSFSYTGVVPKSTTTALMFFSFFHAANPFTLRKCPEVCHRMSSSLLV</sequence>
<dbReference type="SUPFAM" id="SSF81296">
    <property type="entry name" value="E set domains"/>
    <property type="match status" value="1"/>
</dbReference>